<comment type="caution">
    <text evidence="1">The sequence shown here is derived from an EMBL/GenBank/DDBJ whole genome shotgun (WGS) entry which is preliminary data.</text>
</comment>
<organism evidence="1 2">
    <name type="scientific">Araneus ventricosus</name>
    <name type="common">Orbweaver spider</name>
    <name type="synonym">Epeira ventricosa</name>
    <dbReference type="NCBI Taxonomy" id="182803"/>
    <lineage>
        <taxon>Eukaryota</taxon>
        <taxon>Metazoa</taxon>
        <taxon>Ecdysozoa</taxon>
        <taxon>Arthropoda</taxon>
        <taxon>Chelicerata</taxon>
        <taxon>Arachnida</taxon>
        <taxon>Araneae</taxon>
        <taxon>Araneomorphae</taxon>
        <taxon>Entelegynae</taxon>
        <taxon>Araneoidea</taxon>
        <taxon>Araneidae</taxon>
        <taxon>Araneus</taxon>
    </lineage>
</organism>
<proteinExistence type="predicted"/>
<accession>A0A4Y2JGE4</accession>
<sequence>MAKIDEAGIYLSDTNAKSKVQYLICDQNRRDLTPSTTVPQPKRHNGLMDISANDTINHGLCNQAKINSGAACCKILKSFLKNDYCKL</sequence>
<name>A0A4Y2JGE4_ARAVE</name>
<dbReference type="Proteomes" id="UP000499080">
    <property type="component" value="Unassembled WGS sequence"/>
</dbReference>
<dbReference type="AlphaFoldDB" id="A0A4Y2JGE4"/>
<gene>
    <name evidence="1" type="ORF">AVEN_59470_1</name>
</gene>
<keyword evidence="2" id="KW-1185">Reference proteome</keyword>
<evidence type="ECO:0000313" key="2">
    <source>
        <dbReference type="Proteomes" id="UP000499080"/>
    </source>
</evidence>
<protein>
    <submittedName>
        <fullName evidence="1">Uncharacterized protein</fullName>
    </submittedName>
</protein>
<dbReference type="OrthoDB" id="10006939at2759"/>
<reference evidence="1 2" key="1">
    <citation type="journal article" date="2019" name="Sci. Rep.">
        <title>Orb-weaving spider Araneus ventricosus genome elucidates the spidroin gene catalogue.</title>
        <authorList>
            <person name="Kono N."/>
            <person name="Nakamura H."/>
            <person name="Ohtoshi R."/>
            <person name="Moran D.A.P."/>
            <person name="Shinohara A."/>
            <person name="Yoshida Y."/>
            <person name="Fujiwara M."/>
            <person name="Mori M."/>
            <person name="Tomita M."/>
            <person name="Arakawa K."/>
        </authorList>
    </citation>
    <scope>NUCLEOTIDE SEQUENCE [LARGE SCALE GENOMIC DNA]</scope>
</reference>
<evidence type="ECO:0000313" key="1">
    <source>
        <dbReference type="EMBL" id="GBM89361.1"/>
    </source>
</evidence>
<dbReference type="EMBL" id="BGPR01003533">
    <property type="protein sequence ID" value="GBM89361.1"/>
    <property type="molecule type" value="Genomic_DNA"/>
</dbReference>